<evidence type="ECO:0000313" key="1">
    <source>
        <dbReference type="EMBL" id="RIJ36618.1"/>
    </source>
</evidence>
<sequence>MEEGKKEDVICDKSYAFALRVVKLYKFLTGEQKEFVLAKQLLRSGTSIGANVEEAIAASSKADFVHKLNIAAKEARETSYWLRLLKDSQYIPENAFDSIHEECMQLRKIISKILITMKSNA</sequence>
<protein>
    <submittedName>
        <fullName evidence="1">Four helix bundle protein</fullName>
    </submittedName>
</protein>
<reference evidence="2" key="1">
    <citation type="submission" date="2018-08" db="EMBL/GenBank/DDBJ databases">
        <title>Mucilaginibacter sp. MYSH2.</title>
        <authorList>
            <person name="Seo T."/>
        </authorList>
    </citation>
    <scope>NUCLEOTIDE SEQUENCE [LARGE SCALE GENOMIC DNA]</scope>
    <source>
        <strain evidence="2">KIRAN</strain>
    </source>
</reference>
<organism evidence="1 2">
    <name type="scientific">Pontibacter oryzae</name>
    <dbReference type="NCBI Taxonomy" id="2304593"/>
    <lineage>
        <taxon>Bacteria</taxon>
        <taxon>Pseudomonadati</taxon>
        <taxon>Bacteroidota</taxon>
        <taxon>Cytophagia</taxon>
        <taxon>Cytophagales</taxon>
        <taxon>Hymenobacteraceae</taxon>
        <taxon>Pontibacter</taxon>
    </lineage>
</organism>
<dbReference type="Pfam" id="PF05635">
    <property type="entry name" value="23S_rRNA_IVP"/>
    <property type="match status" value="1"/>
</dbReference>
<dbReference type="AlphaFoldDB" id="A0A399RZZ5"/>
<dbReference type="InterPro" id="IPR012657">
    <property type="entry name" value="23S_rRNA-intervening_sequence"/>
</dbReference>
<dbReference type="Gene3D" id="1.20.1440.60">
    <property type="entry name" value="23S rRNA-intervening sequence"/>
    <property type="match status" value="1"/>
</dbReference>
<proteinExistence type="predicted"/>
<dbReference type="PANTHER" id="PTHR38471">
    <property type="entry name" value="FOUR HELIX BUNDLE PROTEIN"/>
    <property type="match status" value="1"/>
</dbReference>
<dbReference type="RefSeq" id="WP_119432568.1">
    <property type="nucleotide sequence ID" value="NZ_QWGE01000004.1"/>
</dbReference>
<dbReference type="SUPFAM" id="SSF158446">
    <property type="entry name" value="IVS-encoded protein-like"/>
    <property type="match status" value="1"/>
</dbReference>
<comment type="caution">
    <text evidence="1">The sequence shown here is derived from an EMBL/GenBank/DDBJ whole genome shotgun (WGS) entry which is preliminary data.</text>
</comment>
<dbReference type="PIRSF" id="PIRSF035652">
    <property type="entry name" value="CHP02436"/>
    <property type="match status" value="1"/>
</dbReference>
<name>A0A399RZZ5_9BACT</name>
<dbReference type="EMBL" id="QWGE01000004">
    <property type="protein sequence ID" value="RIJ36618.1"/>
    <property type="molecule type" value="Genomic_DNA"/>
</dbReference>
<dbReference type="InterPro" id="IPR036583">
    <property type="entry name" value="23S_rRNA_IVS_sf"/>
</dbReference>
<evidence type="ECO:0000313" key="2">
    <source>
        <dbReference type="Proteomes" id="UP000266005"/>
    </source>
</evidence>
<dbReference type="OrthoDB" id="285993at2"/>
<dbReference type="Proteomes" id="UP000266005">
    <property type="component" value="Unassembled WGS sequence"/>
</dbReference>
<dbReference type="NCBIfam" id="TIGR02436">
    <property type="entry name" value="four helix bundle protein"/>
    <property type="match status" value="1"/>
</dbReference>
<keyword evidence="2" id="KW-1185">Reference proteome</keyword>
<accession>A0A399RZZ5</accession>
<dbReference type="PANTHER" id="PTHR38471:SF2">
    <property type="entry name" value="FOUR HELIX BUNDLE PROTEIN"/>
    <property type="match status" value="1"/>
</dbReference>
<gene>
    <name evidence="1" type="ORF">D1627_12255</name>
</gene>